<reference evidence="7 8" key="1">
    <citation type="submission" date="2020-09" db="EMBL/GenBank/DDBJ databases">
        <title>Flavimobilis rhizosphaerae sp. nov., isolated from rhizosphere soil of Spartina alterniflora.</title>
        <authorList>
            <person name="Hanqin C."/>
        </authorList>
    </citation>
    <scope>NUCLEOTIDE SEQUENCE [LARGE SCALE GENOMIC DNA]</scope>
    <source>
        <strain evidence="7 8">GY 10621</strain>
    </source>
</reference>
<dbReference type="HAMAP" id="MF_01600">
    <property type="entry name" value="UPF0182"/>
    <property type="match status" value="1"/>
</dbReference>
<comment type="similarity">
    <text evidence="5">Belongs to the UPF0182 family.</text>
</comment>
<keyword evidence="8" id="KW-1185">Reference proteome</keyword>
<evidence type="ECO:0000256" key="2">
    <source>
        <dbReference type="ARBA" id="ARBA00022692"/>
    </source>
</evidence>
<feature type="transmembrane region" description="Helical" evidence="5">
    <location>
        <begin position="77"/>
        <end position="100"/>
    </location>
</feature>
<proteinExistence type="inferred from homology"/>
<feature type="transmembrane region" description="Helical" evidence="5">
    <location>
        <begin position="274"/>
        <end position="293"/>
    </location>
</feature>
<name>A0ABR9DMJ8_9MICO</name>
<dbReference type="InterPro" id="IPR005372">
    <property type="entry name" value="UPF0182"/>
</dbReference>
<evidence type="ECO:0000313" key="8">
    <source>
        <dbReference type="Proteomes" id="UP000642107"/>
    </source>
</evidence>
<keyword evidence="1 5" id="KW-1003">Cell membrane</keyword>
<keyword evidence="4 5" id="KW-0472">Membrane</keyword>
<feature type="transmembrane region" description="Helical" evidence="5">
    <location>
        <begin position="175"/>
        <end position="193"/>
    </location>
</feature>
<sequence length="1056" mass="113557">MVSDSVSSSSVCSRAPSVVIAPVCRTRREPAEPSGNLRASRGVGRGRTSLVKKVETVAFTRPPADRRPSSPGERRKVSPLGVTVGVIAAIVAVVVLAARFWTEVLWFNQLGFERVLLTEWGMRVGLFVVGFLLMAVTVGLNLHLAWRNRPVYAPSTPEQATLDQYREAVEPLRRLVTFGGPALLGLFAGGALSSRWETVLLWFNGQSFGVKDPEYGLDVSFYTFTLPGLRMVTSTLLAIVVVSLLGAAAMHYLYGGIRLGSVGGDSRTTRAARVHLSVLAAIGMLLLAANYWLDRYSILLSSSKSITGATYADVNAVIPARAILAGVAVLVAILFVVTAVRGNWKLPAIGVGLMIVSAVAIGAIYPAIVERFQVRPNAQELESEYIQRNIDATRKAFGIDKVEVTDYDAKTTATAGALRADSETTASIRLLDPAIVSPTFTQLQQNRQYYSFSRSLQVDRYEIAGEKRDTVIAVRELNQAGLGEAQRNWVNDHTVFTHGFGVVAAYGNAVNKDGQPSFFEGGIPSVGELGEYEPRIYFGQNSPTYSIVGAPEGTGNWEVDYPDNEAGQVMTTFPTDKVKAGPSIGNPINKLLYAVRFGDEQLLFSDRVTSESQILYDRDPRERVQKVAPYLTLDSRVYPAVVDGRVKWIVDGYTTSSQYPYATQQSLEDATDDTLARNNLVAEVVPQTVNYIRNSVKATVDAYDGSVTLYAWDTEDPVLKTWQKIFPASFTPVSEISGDLMSHIRYPEDFFKVQRALLAKYHVTDSTAFFSSADFWQTPNEPTSKAETNAPLQPPYYLTMQMPGQDTPSFSLMSTFIPGGTTTGQRQVLTGYLSADAEAGDQAGVIGEGYGTLRLLNLPKDNAVPAPGNVQNNFDTDARIADAITGLRVGNATVVSGNLLTLPVGGGLLYVQPIYVQSSSGTKIPLMRKVLVSFGDEVGIGDTLAQALDDVFGGNSGAETDEEDPGPTAPPTDVPTDAPTDEPTDAPTDEPTGEPTTAPAPGTPAEQLATALSDAEKAITDADAALKGGDFAAYGEAQKRLEDAISRAIAAQKAGA</sequence>
<dbReference type="PANTHER" id="PTHR39344:SF1">
    <property type="entry name" value="UPF0182 PROTEIN SLL1060"/>
    <property type="match status" value="1"/>
</dbReference>
<protein>
    <recommendedName>
        <fullName evidence="5">UPF0182 protein IGS67_02465</fullName>
    </recommendedName>
</protein>
<accession>A0ABR9DMJ8</accession>
<feature type="transmembrane region" description="Helical" evidence="5">
    <location>
        <begin position="231"/>
        <end position="254"/>
    </location>
</feature>
<feature type="compositionally biased region" description="Low complexity" evidence="6">
    <location>
        <begin position="993"/>
        <end position="1005"/>
    </location>
</feature>
<dbReference type="EMBL" id="JACZDF010000001">
    <property type="protein sequence ID" value="MBD9698358.1"/>
    <property type="molecule type" value="Genomic_DNA"/>
</dbReference>
<comment type="caution">
    <text evidence="7">The sequence shown here is derived from an EMBL/GenBank/DDBJ whole genome shotgun (WGS) entry which is preliminary data.</text>
</comment>
<evidence type="ECO:0000313" key="7">
    <source>
        <dbReference type="EMBL" id="MBD9698358.1"/>
    </source>
</evidence>
<dbReference type="PANTHER" id="PTHR39344">
    <property type="entry name" value="UPF0182 PROTEIN SLL1060"/>
    <property type="match status" value="1"/>
</dbReference>
<keyword evidence="3 5" id="KW-1133">Transmembrane helix</keyword>
<feature type="compositionally biased region" description="Acidic residues" evidence="6">
    <location>
        <begin position="979"/>
        <end position="992"/>
    </location>
</feature>
<evidence type="ECO:0000256" key="4">
    <source>
        <dbReference type="ARBA" id="ARBA00023136"/>
    </source>
</evidence>
<keyword evidence="2 5" id="KW-0812">Transmembrane</keyword>
<evidence type="ECO:0000256" key="3">
    <source>
        <dbReference type="ARBA" id="ARBA00022989"/>
    </source>
</evidence>
<feature type="transmembrane region" description="Helical" evidence="5">
    <location>
        <begin position="318"/>
        <end position="339"/>
    </location>
</feature>
<dbReference type="Proteomes" id="UP000642107">
    <property type="component" value="Unassembled WGS sequence"/>
</dbReference>
<comment type="subcellular location">
    <subcellularLocation>
        <location evidence="5">Cell membrane</location>
        <topology evidence="5">Multi-pass membrane protein</topology>
    </subcellularLocation>
</comment>
<evidence type="ECO:0000256" key="5">
    <source>
        <dbReference type="HAMAP-Rule" id="MF_01600"/>
    </source>
</evidence>
<organism evidence="7 8">
    <name type="scientific">Flavimobilis rhizosphaerae</name>
    <dbReference type="NCBI Taxonomy" id="2775421"/>
    <lineage>
        <taxon>Bacteria</taxon>
        <taxon>Bacillati</taxon>
        <taxon>Actinomycetota</taxon>
        <taxon>Actinomycetes</taxon>
        <taxon>Micrococcales</taxon>
        <taxon>Jonesiaceae</taxon>
        <taxon>Flavimobilis</taxon>
    </lineage>
</organism>
<evidence type="ECO:0000256" key="6">
    <source>
        <dbReference type="SAM" id="MobiDB-lite"/>
    </source>
</evidence>
<feature type="region of interest" description="Disordered" evidence="6">
    <location>
        <begin position="951"/>
        <end position="1006"/>
    </location>
</feature>
<feature type="transmembrane region" description="Helical" evidence="5">
    <location>
        <begin position="346"/>
        <end position="368"/>
    </location>
</feature>
<gene>
    <name evidence="7" type="ORF">IGS67_02465</name>
</gene>
<evidence type="ECO:0000256" key="1">
    <source>
        <dbReference type="ARBA" id="ARBA00022475"/>
    </source>
</evidence>
<dbReference type="Pfam" id="PF03699">
    <property type="entry name" value="UPF0182"/>
    <property type="match status" value="1"/>
</dbReference>
<feature type="transmembrane region" description="Helical" evidence="5">
    <location>
        <begin position="120"/>
        <end position="142"/>
    </location>
</feature>